<feature type="transmembrane region" description="Helical" evidence="10">
    <location>
        <begin position="3532"/>
        <end position="3555"/>
    </location>
</feature>
<evidence type="ECO:0000256" key="3">
    <source>
        <dbReference type="ARBA" id="ARBA00022448"/>
    </source>
</evidence>
<evidence type="ECO:0000256" key="10">
    <source>
        <dbReference type="SAM" id="Phobius"/>
    </source>
</evidence>
<feature type="transmembrane region" description="Helical" evidence="10">
    <location>
        <begin position="3472"/>
        <end position="3491"/>
    </location>
</feature>
<dbReference type="GO" id="GO:0005319">
    <property type="term" value="F:lipid transporter activity"/>
    <property type="evidence" value="ECO:0007669"/>
    <property type="project" value="TreeGrafter"/>
</dbReference>
<reference evidence="12" key="1">
    <citation type="submission" date="2024-04" db="EMBL/GenBank/DDBJ databases">
        <authorList>
            <consortium name="Molecular Ecology Group"/>
        </authorList>
    </citation>
    <scope>NUCLEOTIDE SEQUENCE</scope>
</reference>
<keyword evidence="13" id="KW-1185">Reference proteome</keyword>
<dbReference type="Pfam" id="PF12698">
    <property type="entry name" value="ABC2_membrane_3"/>
    <property type="match status" value="2"/>
</dbReference>
<dbReference type="GO" id="GO:0005524">
    <property type="term" value="F:ATP binding"/>
    <property type="evidence" value="ECO:0007669"/>
    <property type="project" value="UniProtKB-KW"/>
</dbReference>
<dbReference type="GO" id="GO:0140359">
    <property type="term" value="F:ABC-type transporter activity"/>
    <property type="evidence" value="ECO:0007669"/>
    <property type="project" value="InterPro"/>
</dbReference>
<dbReference type="GO" id="GO:0016887">
    <property type="term" value="F:ATP hydrolysis activity"/>
    <property type="evidence" value="ECO:0007669"/>
    <property type="project" value="InterPro"/>
</dbReference>
<evidence type="ECO:0000256" key="6">
    <source>
        <dbReference type="ARBA" id="ARBA00022741"/>
    </source>
</evidence>
<feature type="transmembrane region" description="Helical" evidence="10">
    <location>
        <begin position="2686"/>
        <end position="2706"/>
    </location>
</feature>
<sequence length="4079" mass="462680">MRIDQLGLLLWKNYVVRKRQPGILALIFLWPVVVFMILYTVRDNVDPEYYSTCQFPARSMPQDGLLPFVQSYICSVGSPCDPLSEYEQMPSYKNATLSPLIVELQPMLGNKTIISAVETLPQSIQLLKSMAEILTKPEIKALFDRGIRLGDLFNNHEEIKNLLKSQMPGAREGLVDDLFESSVKLIYLIKTFGSSDINGVVCSAENLKKYLILPKEEDFAEISNVLCNIDSTAIPDILETLSKHLDFTGLLAMVDRAMAKFRDYNFFQDLKRAVETILDLKTSKKYIPEYLKLREWLPKVILIFQNVTFKEIDLDFINKAIVVLDPVFAYEHDWPVARSGFLKLNRLLKMVKEVVKYRKLNSTDADDFFSVMDRLGGAISTFSSNSDNYDNITQILDLSFLILQDGIRLTNKILDRHKDDFELAANIFDGLKNLFSENIVNSVTYLVSLIDNIVQMSHHVAILHEDTLRRLYEISKKHQNLVQKMLINLQPAVYKRIVHSFSRLDFVERLVQDLKTTKPQEVFCRKETMNEIFDNYVEFKDKSNEIDELFCSDDGKKLITDVYDSFEFNKFGNIVSQTLSTMVTMAFKRPVKIENSNLTSVVKNVKGFVTYLDTRKVTYLNWTIFQTSDEWPKVFKETQPQAKLDILGIHLSIAKMLGSNSLSYMSIKPDLENMDFLAEMILQDIRTNPTSWIEEVRRRQAELVESFYLTVTDKEKTLQILEYSNFTRTYCTDPNPPALLNFPKESNSTILKELVCDLSKLVQTNLELNVTNIEYVEATYRQREFNWTAFNEKTIEIYQYIDTLVQQEGQRYDLKKLEKLKQNFKTSWTTDITTKDAWEISVGLICKLFNLMESPLFGIQTKENWKIMYGFAWATSVIFDNIEKIVDQIQKNNHVVKISDVLQEMPETEILVGSFLRNLSPIILDIIDIITLRPVALISVIDDYKEREQMWPCIINDSVGVALELRNGSREVVREIEKIGCSPGLFIKEWREQPVLMKVRKIFEHDENVDLPAFNWTRGYTKFRHLITKLDDLINNAKDVVLAEEPKLAKYLNTLAEEADNIVEERLPSMKSDWRNTLDHIDLEIDKAIKAFGSDRSASEIWKPSVDASDRILILLKYISNIVHKGSRIATNILNNGIGKISLLSLLGFDNTSPISIFHDQLPYILSTLVNGISDPVIDDQIVKALKYNTPITCSMMFDWFSDVRVGLTTEDYKILKNFICDFDPENFNVYTDLYMAETTIWEKPVSKYRSYIASMIGDLYDLAKGISLTVKNKIVIEQPFSKRYLDHMLQTLRETLEIRHEEGTFHKELKLDEEWSNYRLLMEGLSEVLMHIGNALKKAEIHNYNLEIWELAENGDTRQMLKILEDYPEETIALIATLSTFNYTTGGFVPFKDIRRSMCTLHFNSNYWSTPNRTRFLQKVCSFDPYQLLKTATSDEYHDIVTGRKTTFSRSTPLTMSLIKLLDDVSNFTAALPGVSLKSNIFNATTWQNLSNETWALILKSEKSWIHANQNSSWYRFHVKSSYLVDSSRLFQLLESVIDLASGGDIWQKLRVIYETSKLKPLLTLVEDMPNLLITAVDTFVSSERLDDFIHKLFLGQVHPCDVDRYLIPPGYMRKKSLLSSITNFCQKIVMSDKYLTWTDLLPYEGKYNDSYFTSDMSETTDEMQLLQRVQGFQTTLIRVLSEGFKQLKIPIWWTSFEEGTLKDFNAEYKRKDTRALADSMVKKSVKLLKNFLETQTDAKNCTWCFTLPMEILNSQLTYHALYSKLFCQMRRLNISEVHNILINDFNWNKTGNMIRDYKFLNKKKTLNEFLTTFETTLHYVADIIIEFQNETYHDRVTDCFYKFVGGPTYSRPGLYITLLLSVLDMLQKNVYILDSATIHENINHLTRLAEKYVPIWQPLRDVVKKSDLADIDAALPNATINVNAMLSDLNTSLCRTKIDCQNATILYNFLSSKRAGKVLRYDPRASKYPSVSDISNRLARTLDVDLINRQQAFWRSQASWDLTWLKEILGHLSSILGESGNLLDVASKIDFEDVSNVLGIPDLADGIVNILNDKTVDKLFDGLKELLEDVTPFINDWEITDDLHSMITALESMEIFKNLGLLDMKYIVREMFDNWDVVRTFLIDKIGITNEIALTLSQAKIDMISIFMQERGVISLKDTICSPEKLGDMLFFNNNLTTADEVSSALCQLDDSQTQNIVITLMKNINFEYIFKNLMSANVKNILANANLTETEGKVILDNLGVAAELFPFFKDKLSASFSLGNDTEESNTEETEETLSSTQFLKTGSEMLCGKTMIQDNGQISKIISSLEDTNKAYDQKEFDSLPTNFCRETYKTVLGMPGGKIVWSYVKPLLRGQILYAPDTIAISEVMTLANETFVQMGHLSVLVNSLEKTLKSLASLSEMGDTLKDLQSIMSSDVMKVAVKSMGGGNFEGDFSELDLSEIAWRLKKSKNLISMIDALNDMMGCVLVNRTIGFSSEEELEAAASRLTDTNEFLAGVIFLETTSRRAKKSLDYELPDNITYKIRMDVDYVPSTRRLKNQFWIPGPESSFLEHLRYLRGFIQLQDSVDRAIVKVKARNNLNWKTLTQQMPYPCWKYVPFQTTLYESQGMQVCFFFALMMCVGSAVRYIVWERESQNSMVMSVMGLKPWRNTLAWFITSFVELSIVMISISLILLAGKILPRSDPLLILILLFDYIFSIVTFCYMISTMFSSASLAAVTTVVMFLLTYMPYVIVIAMEAVFGLGSKLLICLSMSTSFCYGCLYAVRKEVQGVGLTWAHVWEESSPGDPMSLGLVLLMIAFDGCLYAVIGYLIARYSNSGRGFHGLRCRSLWWSGTSSLYGRPSYLAFINNLYFTNDALHPSAAYQDDESDISSLTVTEKQIGVRFEGVRKVYHTEQGDVVAVEDFALKLCEGEVTSLLGRNGAGKTTIIKMLTGMVAPTSGEIHLNGEENCKPDIGVCPQENVLIGTLTPREHMLFYWKLKKSGNNNADMQKNVDEMLVSLELGRQEHEPVSRLSGGTRRRLCVALAFLGSPRLVILDEPGAGVDPAARRRIWRLIDQHRIGRTVLLSTHHLDEADMLSDTVVVMHKGKILCTGSPLSLKMTHGRGYRLNVSFPTEHYANGEAGIGGIGEAIDKKDLKALRAVVEEIVPNVKIREISESEVIVTLPFQGKNGMNNDIAQAAKSLEDNRKLLGFSHFSLECDTLERVFLDLCARADNRSSIIKANEDSVAVIEHIEIPIPNDDIDLSSTEMMIKPSPIRQMKAMIKKRLWHFARDWRAPLAALILPTMFVAVAMGFSLIRPPSENEPALVLTPKLYDAHPTYFYNIDGSNDPFLQHVSMQLHDRFGDDYAGAWQTLPNDTGTCECLDGQQSCRGVSKAVEGLLQTLPGRPTLDWIVSTHQEYIEKRYGGWSLSHVKEDPLFVVWYNNKGHHSLPSYLNALNEAILRASGVQGHLTTLNHPLKLSSDQLNRTTLLQHVADVGVALVLLIAFSLVGAQGTKELVRERLSEEKRILYLAGVHPITYWTTVLIWDFIVFGCAICLAVIVFEIFGLSAYVAKDNLSGVCLLLFLFAWAAIPFSHLAEKAFDDSSLSNMVLFCVNTFIGVASLATILVLDILGRTKTAEDVRNVLHYILMMLPQYTLGDALVEISKNDITSELLQRFHMDTYKSPLGWDLLGLHYVLLFVIGAILFALNLAIECRVFPDLRKQKVSYEVVQEDDDVARERLRVEAGMVDDTLKTVNLRKEYRSVYGTNVAVQNLSFGVQAGRCFGLLGVNGAGKSTTFKMLTTEIIPTAGKIILKGSEIGAGPLCNGEVGYCPQSDALDGFLTPHQCLTIHGEVCGLNNVPKAVETMLKRFDLLKYAHRRIDGLSGGNKRKLCAAISVMAPVAVVLMDEPTSGMDPATKNLVARAVRHVTKNQGCVILTSHSVAECENLCTKVGILARAGLRCIGTPQHLKHKFGEGYVIFLRFGQPVSATDLRRAILKYLPQAMISSRQATAARLLLPRSQDTTLSMSFSMVKLLAEELKATDYTLTQSSLDQVLVNFSEELDDEGVDANIFGQGSRNSMPNMYSSMDTIHMDTF</sequence>
<dbReference type="PANTHER" id="PTHR19229">
    <property type="entry name" value="ATP-BINDING CASSETTE TRANSPORTER SUBFAMILY A ABCA"/>
    <property type="match status" value="1"/>
</dbReference>
<dbReference type="SUPFAM" id="SSF52540">
    <property type="entry name" value="P-loop containing nucleoside triphosphate hydrolases"/>
    <property type="match status" value="2"/>
</dbReference>
<evidence type="ECO:0000313" key="12">
    <source>
        <dbReference type="EMBL" id="CAL1688930.1"/>
    </source>
</evidence>
<feature type="domain" description="ABC transporter" evidence="11">
    <location>
        <begin position="3735"/>
        <end position="3966"/>
    </location>
</feature>
<evidence type="ECO:0000259" key="11">
    <source>
        <dbReference type="PROSITE" id="PS50893"/>
    </source>
</evidence>
<feature type="transmembrane region" description="Helical" evidence="10">
    <location>
        <begin position="2652"/>
        <end position="2674"/>
    </location>
</feature>
<feature type="transmembrane region" description="Helical" evidence="10">
    <location>
        <begin position="2713"/>
        <end position="2737"/>
    </location>
</feature>
<keyword evidence="8 10" id="KW-1133">Transmembrane helix</keyword>
<evidence type="ECO:0000256" key="9">
    <source>
        <dbReference type="ARBA" id="ARBA00023136"/>
    </source>
</evidence>
<feature type="transmembrane region" description="Helical" evidence="10">
    <location>
        <begin position="3562"/>
        <end position="3580"/>
    </location>
</feature>
<evidence type="ECO:0000256" key="8">
    <source>
        <dbReference type="ARBA" id="ARBA00022989"/>
    </source>
</evidence>
<dbReference type="Proteomes" id="UP001497644">
    <property type="component" value="Chromosome 9"/>
</dbReference>
<keyword evidence="4 10" id="KW-0812">Transmembrane</keyword>
<dbReference type="InterPro" id="IPR026082">
    <property type="entry name" value="ABCA"/>
</dbReference>
<organism evidence="12 13">
    <name type="scientific">Lasius platythorax</name>
    <dbReference type="NCBI Taxonomy" id="488582"/>
    <lineage>
        <taxon>Eukaryota</taxon>
        <taxon>Metazoa</taxon>
        <taxon>Ecdysozoa</taxon>
        <taxon>Arthropoda</taxon>
        <taxon>Hexapoda</taxon>
        <taxon>Insecta</taxon>
        <taxon>Pterygota</taxon>
        <taxon>Neoptera</taxon>
        <taxon>Endopterygota</taxon>
        <taxon>Hymenoptera</taxon>
        <taxon>Apocrita</taxon>
        <taxon>Aculeata</taxon>
        <taxon>Formicoidea</taxon>
        <taxon>Formicidae</taxon>
        <taxon>Formicinae</taxon>
        <taxon>Lasius</taxon>
        <taxon>Lasius</taxon>
    </lineage>
</organism>
<keyword evidence="5" id="KW-0677">Repeat</keyword>
<dbReference type="PROSITE" id="PS50893">
    <property type="entry name" value="ABC_TRANSPORTER_2"/>
    <property type="match status" value="2"/>
</dbReference>
<evidence type="ECO:0000256" key="1">
    <source>
        <dbReference type="ARBA" id="ARBA00004141"/>
    </source>
</evidence>
<name>A0AAV2PBE3_9HYME</name>
<feature type="transmembrane region" description="Helical" evidence="10">
    <location>
        <begin position="2789"/>
        <end position="2813"/>
    </location>
</feature>
<comment type="similarity">
    <text evidence="2">Belongs to the ABC transporter superfamily. ABCA family.</text>
</comment>
<keyword evidence="9 10" id="KW-0472">Membrane</keyword>
<dbReference type="InterPro" id="IPR027417">
    <property type="entry name" value="P-loop_NTPase"/>
</dbReference>
<feature type="domain" description="ABC transporter" evidence="11">
    <location>
        <begin position="2883"/>
        <end position="3112"/>
    </location>
</feature>
<comment type="subcellular location">
    <subcellularLocation>
        <location evidence="1">Membrane</location>
        <topology evidence="1">Multi-pass membrane protein</topology>
    </subcellularLocation>
</comment>
<dbReference type="InterPro" id="IPR013525">
    <property type="entry name" value="ABC2_TM"/>
</dbReference>
<dbReference type="Pfam" id="PF00005">
    <property type="entry name" value="ABC_tran"/>
    <property type="match status" value="2"/>
</dbReference>
<feature type="transmembrane region" description="Helical" evidence="10">
    <location>
        <begin position="3592"/>
        <end position="3615"/>
    </location>
</feature>
<evidence type="ECO:0000256" key="7">
    <source>
        <dbReference type="ARBA" id="ARBA00022840"/>
    </source>
</evidence>
<feature type="transmembrane region" description="Helical" evidence="10">
    <location>
        <begin position="3675"/>
        <end position="3695"/>
    </location>
</feature>
<keyword evidence="3" id="KW-0813">Transport</keyword>
<dbReference type="EMBL" id="OZ034832">
    <property type="protein sequence ID" value="CAL1688930.1"/>
    <property type="molecule type" value="Genomic_DNA"/>
</dbReference>
<dbReference type="InterPro" id="IPR003593">
    <property type="entry name" value="AAA+_ATPase"/>
</dbReference>
<dbReference type="PANTHER" id="PTHR19229:SF36">
    <property type="entry name" value="ATP-BINDING CASSETTE SUB-FAMILY A MEMBER 2"/>
    <property type="match status" value="1"/>
</dbReference>
<feature type="transmembrane region" description="Helical" evidence="10">
    <location>
        <begin position="2609"/>
        <end position="2631"/>
    </location>
</feature>
<evidence type="ECO:0000313" key="13">
    <source>
        <dbReference type="Proteomes" id="UP001497644"/>
    </source>
</evidence>
<dbReference type="CDD" id="cd03263">
    <property type="entry name" value="ABC_subfamily_A"/>
    <property type="match status" value="2"/>
</dbReference>
<keyword evidence="7" id="KW-0067">ATP-binding</keyword>
<evidence type="ECO:0000256" key="5">
    <source>
        <dbReference type="ARBA" id="ARBA00022737"/>
    </source>
</evidence>
<dbReference type="InterPro" id="IPR003439">
    <property type="entry name" value="ABC_transporter-like_ATP-bd"/>
</dbReference>
<keyword evidence="6" id="KW-0547">Nucleotide-binding</keyword>
<evidence type="ECO:0000256" key="4">
    <source>
        <dbReference type="ARBA" id="ARBA00022692"/>
    </source>
</evidence>
<dbReference type="GO" id="GO:0016020">
    <property type="term" value="C:membrane"/>
    <property type="evidence" value="ECO:0007669"/>
    <property type="project" value="UniProtKB-SubCell"/>
</dbReference>
<dbReference type="SMART" id="SM00382">
    <property type="entry name" value="AAA"/>
    <property type="match status" value="2"/>
</dbReference>
<dbReference type="FunFam" id="3.40.50.300:FF:001253">
    <property type="entry name" value="ATP-binding cassette protein subfamily A, member 10"/>
    <property type="match status" value="1"/>
</dbReference>
<evidence type="ECO:0000256" key="2">
    <source>
        <dbReference type="ARBA" id="ARBA00008869"/>
    </source>
</evidence>
<proteinExistence type="inferred from homology"/>
<dbReference type="Gene3D" id="3.40.50.300">
    <property type="entry name" value="P-loop containing nucleotide triphosphate hydrolases"/>
    <property type="match status" value="2"/>
</dbReference>
<accession>A0AAV2PBE3</accession>
<protein>
    <recommendedName>
        <fullName evidence="11">ABC transporter domain-containing protein</fullName>
    </recommendedName>
</protein>
<feature type="transmembrane region" description="Helical" evidence="10">
    <location>
        <begin position="21"/>
        <end position="41"/>
    </location>
</feature>
<gene>
    <name evidence="12" type="ORF">LPLAT_LOCUS13952</name>
</gene>